<accession>A0A367PH32</accession>
<dbReference type="InterPro" id="IPR036291">
    <property type="entry name" value="NAD(P)-bd_dom_sf"/>
</dbReference>
<organism evidence="2 3">
    <name type="scientific">Cupriavidus necator</name>
    <name type="common">Alcaligenes eutrophus</name>
    <name type="synonym">Ralstonia eutropha</name>
    <dbReference type="NCBI Taxonomy" id="106590"/>
    <lineage>
        <taxon>Bacteria</taxon>
        <taxon>Pseudomonadati</taxon>
        <taxon>Pseudomonadota</taxon>
        <taxon>Betaproteobacteria</taxon>
        <taxon>Burkholderiales</taxon>
        <taxon>Burkholderiaceae</taxon>
        <taxon>Cupriavidus</taxon>
    </lineage>
</organism>
<dbReference type="SUPFAM" id="SSF51735">
    <property type="entry name" value="NAD(P)-binding Rossmann-fold domains"/>
    <property type="match status" value="1"/>
</dbReference>
<dbReference type="RefSeq" id="WP_114133365.1">
    <property type="nucleotide sequence ID" value="NZ_CP068435.1"/>
</dbReference>
<dbReference type="GO" id="GO:0016646">
    <property type="term" value="F:oxidoreductase activity, acting on the CH-NH group of donors, NAD or NADP as acceptor"/>
    <property type="evidence" value="ECO:0007669"/>
    <property type="project" value="TreeGrafter"/>
</dbReference>
<name>A0A367PH32_CUPNE</name>
<dbReference type="CDD" id="cd05244">
    <property type="entry name" value="BVR-B_like_SDR_a"/>
    <property type="match status" value="1"/>
</dbReference>
<comment type="caution">
    <text evidence="2">The sequence shown here is derived from an EMBL/GenBank/DDBJ whole genome shotgun (WGS) entry which is preliminary data.</text>
</comment>
<dbReference type="EMBL" id="QDHA01000044">
    <property type="protein sequence ID" value="RCJ06843.1"/>
    <property type="molecule type" value="Genomic_DNA"/>
</dbReference>
<feature type="domain" description="NAD(P)-binding" evidence="1">
    <location>
        <begin position="8"/>
        <end position="208"/>
    </location>
</feature>
<dbReference type="InterPro" id="IPR016040">
    <property type="entry name" value="NAD(P)-bd_dom"/>
</dbReference>
<gene>
    <name evidence="2" type="ORF">DDK22_19545</name>
</gene>
<dbReference type="Proteomes" id="UP000253501">
    <property type="component" value="Unassembled WGS sequence"/>
</dbReference>
<evidence type="ECO:0000259" key="1">
    <source>
        <dbReference type="Pfam" id="PF13460"/>
    </source>
</evidence>
<proteinExistence type="predicted"/>
<dbReference type="PANTHER" id="PTHR43355:SF2">
    <property type="entry name" value="FLAVIN REDUCTASE (NADPH)"/>
    <property type="match status" value="1"/>
</dbReference>
<protein>
    <submittedName>
        <fullName evidence="2">NAD(P)-dependent oxidoreductase</fullName>
    </submittedName>
</protein>
<evidence type="ECO:0000313" key="3">
    <source>
        <dbReference type="Proteomes" id="UP000253501"/>
    </source>
</evidence>
<evidence type="ECO:0000313" key="2">
    <source>
        <dbReference type="EMBL" id="RCJ06843.1"/>
    </source>
</evidence>
<dbReference type="AlphaFoldDB" id="A0A367PH32"/>
<dbReference type="PANTHER" id="PTHR43355">
    <property type="entry name" value="FLAVIN REDUCTASE (NADPH)"/>
    <property type="match status" value="1"/>
</dbReference>
<reference evidence="2 3" key="1">
    <citation type="submission" date="2018-04" db="EMBL/GenBank/DDBJ databases">
        <title>Cupriavidus necator CR12 genome sequencing and assembly.</title>
        <authorList>
            <person name="Ben Fekih I."/>
            <person name="Mazhar H.S."/>
            <person name="Bello S.K."/>
            <person name="Rensing C."/>
        </authorList>
    </citation>
    <scope>NUCLEOTIDE SEQUENCE [LARGE SCALE GENOMIC DNA]</scope>
    <source>
        <strain evidence="2 3">CR12</strain>
    </source>
</reference>
<dbReference type="Pfam" id="PF13460">
    <property type="entry name" value="NAD_binding_10"/>
    <property type="match status" value="1"/>
</dbReference>
<dbReference type="Gene3D" id="3.40.50.720">
    <property type="entry name" value="NAD(P)-binding Rossmann-like Domain"/>
    <property type="match status" value="1"/>
</dbReference>
<sequence length="220" mass="23879">MNIVLFAATGRAGSTILNELISRGHQVTAVARNLEKLPEQLPETVERVRDDLSNADRMAEIIAGADAVVSAYGPSSSDPRYISDMSYTDQLVSVTERLIAAVRKAGAPRLIVVGGAGSLEFSPGVTVLKSGYWPEQYVPIATSHTKAFAALKESDINWTYFSPPMSITPGERTGQFRLGGDNLIKDAEGKSRVSFEDYAVALVDELEKPAHERSRFTIGY</sequence>
<dbReference type="InterPro" id="IPR051606">
    <property type="entry name" value="Polyketide_Oxido-like"/>
</dbReference>